<proteinExistence type="predicted"/>
<keyword evidence="2" id="KW-1185">Reference proteome</keyword>
<accession>A0A0B5FK40</accession>
<dbReference type="AlphaFoldDB" id="A0A0B5FK40"/>
<evidence type="ECO:0000313" key="2">
    <source>
        <dbReference type="Proteomes" id="UP000035036"/>
    </source>
</evidence>
<name>A0A0B5FK40_9BACT</name>
<reference evidence="1 2" key="1">
    <citation type="journal article" date="2015" name="Genome Announc.">
        <title>Genomes of Geoalkalibacter ferrihydriticus Z-0531T and Geoalkalibacter subterraneus Red1T, Two Haloalkaliphilic Metal-Reducing Deltaproteobacteria.</title>
        <authorList>
            <person name="Badalamenti J.P."/>
            <person name="Krajmalnik-Brown R."/>
            <person name="Torres C.I."/>
            <person name="Bond D.R."/>
        </authorList>
    </citation>
    <scope>NUCLEOTIDE SEQUENCE [LARGE SCALE GENOMIC DNA]</scope>
    <source>
        <strain evidence="1 2">Red1</strain>
    </source>
</reference>
<dbReference type="KEGG" id="gsb:GSUB_16110"/>
<dbReference type="InterPro" id="IPR021874">
    <property type="entry name" value="Phage_Mu_Gp27"/>
</dbReference>
<dbReference type="EMBL" id="CP010311">
    <property type="protein sequence ID" value="AJF07773.1"/>
    <property type="molecule type" value="Genomic_DNA"/>
</dbReference>
<sequence>MGRTRKKRQQSSIDLLPDDIRAQLNELLADRRVTQLEAVRRINAMLEDLRTRADLPDGTPERLSKSAVNRYALEMEEIGKELRESREIAEVWIGKLGAAPQGQVGSLVNEILRSLSFDLTRMLKRGGVDPENAPAVVGMLKDLALTTQRLEQAANLNVKREAEIRRQAAEAAADVTEKTLANQGMSRDSIEAIKREILGTA</sequence>
<dbReference type="HOGENOM" id="CLU_120444_2_0_7"/>
<dbReference type="STRING" id="483547.GSUB_16110"/>
<dbReference type="Pfam" id="PF11985">
    <property type="entry name" value="Phage_Mu_Gp27"/>
    <property type="match status" value="1"/>
</dbReference>
<gene>
    <name evidence="1" type="ORF">GSUB_16110</name>
</gene>
<dbReference type="OrthoDB" id="7210668at2"/>
<organism evidence="1 2">
    <name type="scientific">Geoalkalibacter subterraneus</name>
    <dbReference type="NCBI Taxonomy" id="483547"/>
    <lineage>
        <taxon>Bacteria</taxon>
        <taxon>Pseudomonadati</taxon>
        <taxon>Thermodesulfobacteriota</taxon>
        <taxon>Desulfuromonadia</taxon>
        <taxon>Desulfuromonadales</taxon>
        <taxon>Geoalkalibacteraceae</taxon>
        <taxon>Geoalkalibacter</taxon>
    </lineage>
</organism>
<evidence type="ECO:0000313" key="1">
    <source>
        <dbReference type="EMBL" id="AJF07773.1"/>
    </source>
</evidence>
<protein>
    <recommendedName>
        <fullName evidence="3">Mu-like prophage FluMu protein gp27</fullName>
    </recommendedName>
</protein>
<dbReference type="RefSeq" id="WP_040201754.1">
    <property type="nucleotide sequence ID" value="NZ_CP010311.1"/>
</dbReference>
<evidence type="ECO:0008006" key="3">
    <source>
        <dbReference type="Google" id="ProtNLM"/>
    </source>
</evidence>
<dbReference type="Proteomes" id="UP000035036">
    <property type="component" value="Chromosome"/>
</dbReference>